<reference evidence="9" key="1">
    <citation type="journal article" date="2004" name="Nature">
        <title>Genome duplication in the teleost fish Tetraodon nigroviridis reveals the early vertebrate proto-karyotype.</title>
        <authorList>
            <person name="Jaillon O."/>
            <person name="Aury J.-M."/>
            <person name="Brunet F."/>
            <person name="Petit J.-L."/>
            <person name="Stange-Thomann N."/>
            <person name="Mauceli E."/>
            <person name="Bouneau L."/>
            <person name="Fischer C."/>
            <person name="Ozouf-Costaz C."/>
            <person name="Bernot A."/>
            <person name="Nicaud S."/>
            <person name="Jaffe D."/>
            <person name="Fisher S."/>
            <person name="Lutfalla G."/>
            <person name="Dossat C."/>
            <person name="Segurens B."/>
            <person name="Dasilva C."/>
            <person name="Salanoubat M."/>
            <person name="Levy M."/>
            <person name="Boudet N."/>
            <person name="Castellano S."/>
            <person name="Anthouard V."/>
            <person name="Jubin C."/>
            <person name="Castelli V."/>
            <person name="Katinka M."/>
            <person name="Vacherie B."/>
            <person name="Biemont C."/>
            <person name="Skalli Z."/>
            <person name="Cattolico L."/>
            <person name="Poulain J."/>
            <person name="De Berardinis V."/>
            <person name="Cruaud C."/>
            <person name="Duprat S."/>
            <person name="Brottier P."/>
            <person name="Coutanceau J.-P."/>
            <person name="Gouzy J."/>
            <person name="Parra G."/>
            <person name="Lardier G."/>
            <person name="Chapple C."/>
            <person name="McKernan K.J."/>
            <person name="McEwan P."/>
            <person name="Bosak S."/>
            <person name="Kellis M."/>
            <person name="Volff J.-N."/>
            <person name="Guigo R."/>
            <person name="Zody M.C."/>
            <person name="Mesirov J."/>
            <person name="Lindblad-Toh K."/>
            <person name="Birren B."/>
            <person name="Nusbaum C."/>
            <person name="Kahn D."/>
            <person name="Robinson-Rechavi M."/>
            <person name="Laudet V."/>
            <person name="Schachter V."/>
            <person name="Quetier F."/>
            <person name="Saurin W."/>
            <person name="Scarpelli C."/>
            <person name="Wincker P."/>
            <person name="Lander E.S."/>
            <person name="Weissenbach J."/>
            <person name="Roest Crollius H."/>
        </authorList>
    </citation>
    <scope>NUCLEOTIDE SEQUENCE [LARGE SCALE GENOMIC DNA]</scope>
</reference>
<dbReference type="OrthoDB" id="300855at2759"/>
<feature type="domain" description="RyR/IP3R Homology associated" evidence="8">
    <location>
        <begin position="50"/>
        <end position="94"/>
    </location>
</feature>
<dbReference type="InterPro" id="IPR015925">
    <property type="entry name" value="Ryanodine_IP3_receptor"/>
</dbReference>
<feature type="domain" description="Ryanodine Receptor TM 4-6" evidence="7">
    <location>
        <begin position="374"/>
        <end position="635"/>
    </location>
</feature>
<dbReference type="EMBL" id="CAAE01009933">
    <property type="protein sequence ID" value="CAF92459.1"/>
    <property type="molecule type" value="Genomic_DNA"/>
</dbReference>
<dbReference type="Pfam" id="PF08454">
    <property type="entry name" value="RIH_assoc"/>
    <property type="match status" value="1"/>
</dbReference>
<feature type="transmembrane region" description="Helical" evidence="5">
    <location>
        <begin position="754"/>
        <end position="776"/>
    </location>
</feature>
<dbReference type="InterPro" id="IPR009460">
    <property type="entry name" value="Ryanrecept_TM4-6"/>
</dbReference>
<dbReference type="InterPro" id="IPR013662">
    <property type="entry name" value="RIH_assoc-dom"/>
</dbReference>
<evidence type="ECO:0000256" key="2">
    <source>
        <dbReference type="ARBA" id="ARBA00022692"/>
    </source>
</evidence>
<dbReference type="AlphaFoldDB" id="Q4T3S3"/>
<evidence type="ECO:0000259" key="8">
    <source>
        <dbReference type="Pfam" id="PF08454"/>
    </source>
</evidence>
<feature type="transmembrane region" description="Helical" evidence="5">
    <location>
        <begin position="311"/>
        <end position="331"/>
    </location>
</feature>
<dbReference type="GO" id="GO:0030018">
    <property type="term" value="C:Z disc"/>
    <property type="evidence" value="ECO:0007669"/>
    <property type="project" value="TreeGrafter"/>
</dbReference>
<reference evidence="9" key="2">
    <citation type="submission" date="2004-02" db="EMBL/GenBank/DDBJ databases">
        <authorList>
            <consortium name="Genoscope"/>
            <consortium name="Whitehead Institute Centre for Genome Research"/>
        </authorList>
    </citation>
    <scope>NUCLEOTIDE SEQUENCE</scope>
</reference>
<evidence type="ECO:0000259" key="6">
    <source>
        <dbReference type="Pfam" id="PF00520"/>
    </source>
</evidence>
<dbReference type="Pfam" id="PF00520">
    <property type="entry name" value="Ion_trans"/>
    <property type="match status" value="1"/>
</dbReference>
<dbReference type="GO" id="GO:0005790">
    <property type="term" value="C:smooth endoplasmic reticulum"/>
    <property type="evidence" value="ECO:0007669"/>
    <property type="project" value="TreeGrafter"/>
</dbReference>
<keyword evidence="2 5" id="KW-0812">Transmembrane</keyword>
<feature type="domain" description="Ion transport" evidence="6">
    <location>
        <begin position="753"/>
        <end position="864"/>
    </location>
</feature>
<dbReference type="Gene3D" id="1.10.287.70">
    <property type="match status" value="1"/>
</dbReference>
<dbReference type="GO" id="GO:0005219">
    <property type="term" value="F:ryanodine-sensitive calcium-release channel activity"/>
    <property type="evidence" value="ECO:0007669"/>
    <property type="project" value="InterPro"/>
</dbReference>
<name>Q4T3S3_TETNG</name>
<feature type="transmembrane region" description="Helical" evidence="5">
    <location>
        <begin position="526"/>
        <end position="546"/>
    </location>
</feature>
<evidence type="ECO:0000256" key="4">
    <source>
        <dbReference type="ARBA" id="ARBA00023136"/>
    </source>
</evidence>
<dbReference type="Pfam" id="PF06459">
    <property type="entry name" value="RR_TM4-6"/>
    <property type="match status" value="1"/>
</dbReference>
<dbReference type="GO" id="GO:0006874">
    <property type="term" value="P:intracellular calcium ion homeostasis"/>
    <property type="evidence" value="ECO:0007669"/>
    <property type="project" value="InterPro"/>
</dbReference>
<protein>
    <submittedName>
        <fullName evidence="9">Chromosome undetermined SCAF9933, whole genome shotgun sequence</fullName>
    </submittedName>
</protein>
<dbReference type="FunFam" id="1.10.287.70:FF:000017">
    <property type="entry name" value="ryanodine receptor isoform X2"/>
    <property type="match status" value="1"/>
</dbReference>
<dbReference type="KEGG" id="tng:GSTEN00007665G001"/>
<gene>
    <name evidence="9" type="ORF">GSTENG00007665001</name>
</gene>
<comment type="subcellular location">
    <subcellularLocation>
        <location evidence="1">Membrane</location>
        <topology evidence="1">Multi-pass membrane protein</topology>
    </subcellularLocation>
</comment>
<feature type="transmembrane region" description="Helical" evidence="5">
    <location>
        <begin position="835"/>
        <end position="858"/>
    </location>
</feature>
<dbReference type="PANTHER" id="PTHR46399:SF7">
    <property type="entry name" value="RYANODINE RECEPTOR 2"/>
    <property type="match status" value="1"/>
</dbReference>
<evidence type="ECO:0000256" key="5">
    <source>
        <dbReference type="SAM" id="Phobius"/>
    </source>
</evidence>
<sequence>MALLQVSFEGLWVAGVRVFGRRAGSTGSDESISDFYWYYSGKDVIDEQGQKNFSKAINVAKQVFNTLTEYIQGPCTGNQQSLAHSRLWDAVVGFLHAFAHMQMKLSQDSSQIELLKELMDLQKGMVDIGFNVAVLLTNLSEHMPHDTRLQSFLELADSVLNYFQPYLGRIEIMGSAKRIERVYFEISESSRTQWEKPQVKESKRQFIFDVVNEGGEKEKMELFVNFCEDTIFEMQLAAQMSDAVERLAAKEENEQDKPGKENSEMVFLSVSTVHTALLALQYNIIMLLKALSIKNLKKKINNRKNITVKDLLTTMVSFCWSVLLGFLHVAFSVVRGFYRIFSVASTSDNQIQGTKIMKVSELAASAPDPSQDQDQRACSDSNTLEGDLPALRVNTSETELLSDIFGLDLRREGGQYKLTPHDPRASLTELLTSPVLVPDASAATSAELQQNTQVSSSLLFVQKKKKKKRYNTDLHHNIKKNKKTKLKERRKHIFKCDEPDLQESAIFKKIVAYQQKLLNYFSRNFYNMRMLALFVAFSINFILLFYKVSTSSSVNEEKKVSINNSPAGSGNQGDRWTGNGVDMEEEVPKPVTVHFVLQESSGYMEPMLCILAVLHTVISFFCIIGYYCLKVPLVIFKREKEVARKLEFDGLYITEQPSEDDIKGQWDRLVINTQSFPNNYWDKFVKRKVMDKYGEFYGQERISELLGMDKAALDFSDAHKKRKPRRDSSLSAVLSSIDVKYQIWKLGVVFTDNLVLTVGLLAVVVYLYTVVAFNFFRKFYNKSEDGEMPDMKCDDMLTCYMFHMYVGVRAGGGIGDQIEDPAGDEYEIYRMIFDITFFFFVIVILLAIIQGLIIDAFGELRDQQEQVKEDIGGENNAPTHTYAFLGCV</sequence>
<keyword evidence="4 5" id="KW-0472">Membrane</keyword>
<dbReference type="GO" id="GO:0042383">
    <property type="term" value="C:sarcolemma"/>
    <property type="evidence" value="ECO:0007669"/>
    <property type="project" value="TreeGrafter"/>
</dbReference>
<dbReference type="PANTHER" id="PTHR46399">
    <property type="entry name" value="B30.2/SPRY DOMAIN-CONTAINING PROTEIN"/>
    <property type="match status" value="1"/>
</dbReference>
<evidence type="ECO:0000259" key="7">
    <source>
        <dbReference type="Pfam" id="PF06459"/>
    </source>
</evidence>
<dbReference type="GO" id="GO:0034704">
    <property type="term" value="C:calcium channel complex"/>
    <property type="evidence" value="ECO:0007669"/>
    <property type="project" value="TreeGrafter"/>
</dbReference>
<evidence type="ECO:0000256" key="3">
    <source>
        <dbReference type="ARBA" id="ARBA00022989"/>
    </source>
</evidence>
<dbReference type="GO" id="GO:0006941">
    <property type="term" value="P:striated muscle contraction"/>
    <property type="evidence" value="ECO:0007669"/>
    <property type="project" value="TreeGrafter"/>
</dbReference>
<proteinExistence type="predicted"/>
<evidence type="ECO:0000256" key="1">
    <source>
        <dbReference type="ARBA" id="ARBA00004141"/>
    </source>
</evidence>
<dbReference type="InterPro" id="IPR005821">
    <property type="entry name" value="Ion_trans_dom"/>
</dbReference>
<organism evidence="9">
    <name type="scientific">Tetraodon nigroviridis</name>
    <name type="common">Spotted green pufferfish</name>
    <name type="synonym">Chelonodon nigroviridis</name>
    <dbReference type="NCBI Taxonomy" id="99883"/>
    <lineage>
        <taxon>Eukaryota</taxon>
        <taxon>Metazoa</taxon>
        <taxon>Chordata</taxon>
        <taxon>Craniata</taxon>
        <taxon>Vertebrata</taxon>
        <taxon>Euteleostomi</taxon>
        <taxon>Actinopterygii</taxon>
        <taxon>Neopterygii</taxon>
        <taxon>Teleostei</taxon>
        <taxon>Neoteleostei</taxon>
        <taxon>Acanthomorphata</taxon>
        <taxon>Eupercaria</taxon>
        <taxon>Tetraodontiformes</taxon>
        <taxon>Tetradontoidea</taxon>
        <taxon>Tetraodontidae</taxon>
        <taxon>Tetraodon</taxon>
    </lineage>
</organism>
<evidence type="ECO:0000313" key="9">
    <source>
        <dbReference type="EMBL" id="CAF92459.1"/>
    </source>
</evidence>
<feature type="transmembrane region" description="Helical" evidence="5">
    <location>
        <begin position="607"/>
        <end position="627"/>
    </location>
</feature>
<keyword evidence="3 5" id="KW-1133">Transmembrane helix</keyword>
<dbReference type="GO" id="GO:0014808">
    <property type="term" value="P:release of sequestered calcium ion into cytosol by sarcoplasmic reticulum"/>
    <property type="evidence" value="ECO:0007669"/>
    <property type="project" value="TreeGrafter"/>
</dbReference>
<dbReference type="GO" id="GO:0033017">
    <property type="term" value="C:sarcoplasmic reticulum membrane"/>
    <property type="evidence" value="ECO:0007669"/>
    <property type="project" value="TreeGrafter"/>
</dbReference>
<accession>Q4T3S3</accession>